<dbReference type="PANTHER" id="PTHR43065:SF46">
    <property type="entry name" value="C4-DICARBOXYLATE TRANSPORT SENSOR PROTEIN DCTB"/>
    <property type="match status" value="1"/>
</dbReference>
<proteinExistence type="predicted"/>
<dbReference type="NCBIfam" id="TIGR02916">
    <property type="entry name" value="PEP_his_kin"/>
    <property type="match status" value="1"/>
</dbReference>
<dbReference type="InterPro" id="IPR036890">
    <property type="entry name" value="HATPase_C_sf"/>
</dbReference>
<keyword evidence="9" id="KW-0812">Transmembrane</keyword>
<evidence type="ECO:0000256" key="6">
    <source>
        <dbReference type="ARBA" id="ARBA00022840"/>
    </source>
</evidence>
<protein>
    <recommendedName>
        <fullName evidence="2">histidine kinase</fullName>
        <ecNumber evidence="2">2.7.13.3</ecNumber>
    </recommendedName>
</protein>
<dbReference type="Gene3D" id="3.30.565.10">
    <property type="entry name" value="Histidine kinase-like ATPase, C-terminal domain"/>
    <property type="match status" value="1"/>
</dbReference>
<evidence type="ECO:0000256" key="7">
    <source>
        <dbReference type="ARBA" id="ARBA00023012"/>
    </source>
</evidence>
<evidence type="ECO:0000256" key="9">
    <source>
        <dbReference type="SAM" id="Phobius"/>
    </source>
</evidence>
<evidence type="ECO:0000256" key="3">
    <source>
        <dbReference type="ARBA" id="ARBA00022679"/>
    </source>
</evidence>
<dbReference type="AlphaFoldDB" id="A0AAC9NU24"/>
<dbReference type="RefSeq" id="WP_071961017.1">
    <property type="nucleotide sequence ID" value="NZ_CP018025.1"/>
</dbReference>
<evidence type="ECO:0000256" key="5">
    <source>
        <dbReference type="ARBA" id="ARBA00022777"/>
    </source>
</evidence>
<feature type="transmembrane region" description="Helical" evidence="9">
    <location>
        <begin position="63"/>
        <end position="82"/>
    </location>
</feature>
<dbReference type="PROSITE" id="PS50109">
    <property type="entry name" value="HIS_KIN"/>
    <property type="match status" value="1"/>
</dbReference>
<feature type="transmembrane region" description="Helical" evidence="9">
    <location>
        <begin position="94"/>
        <end position="114"/>
    </location>
</feature>
<geneLocation type="plasmid" evidence="12">
    <name>pamcp48-600</name>
</geneLocation>
<evidence type="ECO:0000256" key="1">
    <source>
        <dbReference type="ARBA" id="ARBA00000085"/>
    </source>
</evidence>
<evidence type="ECO:0000256" key="2">
    <source>
        <dbReference type="ARBA" id="ARBA00012438"/>
    </source>
</evidence>
<feature type="transmembrane region" description="Helical" evidence="9">
    <location>
        <begin position="183"/>
        <end position="202"/>
    </location>
</feature>
<feature type="transmembrane region" description="Helical" evidence="9">
    <location>
        <begin position="6"/>
        <end position="26"/>
    </location>
</feature>
<feature type="transmembrane region" description="Helical" evidence="9">
    <location>
        <begin position="251"/>
        <end position="270"/>
    </location>
</feature>
<name>A0AAC9NU24_9ALTE</name>
<keyword evidence="4" id="KW-0547">Nucleotide-binding</keyword>
<dbReference type="GO" id="GO:0005524">
    <property type="term" value="F:ATP binding"/>
    <property type="evidence" value="ECO:0007669"/>
    <property type="project" value="UniProtKB-KW"/>
</dbReference>
<keyword evidence="6" id="KW-0067">ATP-binding</keyword>
<dbReference type="InterPro" id="IPR004358">
    <property type="entry name" value="Sig_transdc_His_kin-like_C"/>
</dbReference>
<accession>A0AAC9NU24</accession>
<dbReference type="Pfam" id="PF02518">
    <property type="entry name" value="HATPase_c"/>
    <property type="match status" value="1"/>
</dbReference>
<dbReference type="EMBL" id="CP018025">
    <property type="protein sequence ID" value="APD92401.1"/>
    <property type="molecule type" value="Genomic_DNA"/>
</dbReference>
<keyword evidence="7" id="KW-0902">Two-component regulatory system</keyword>
<feature type="transmembrane region" description="Helical" evidence="9">
    <location>
        <begin position="120"/>
        <end position="141"/>
    </location>
</feature>
<feature type="transmembrane region" description="Helical" evidence="9">
    <location>
        <begin position="38"/>
        <end position="57"/>
    </location>
</feature>
<comment type="catalytic activity">
    <reaction evidence="1">
        <text>ATP + protein L-histidine = ADP + protein N-phospho-L-histidine.</text>
        <dbReference type="EC" id="2.7.13.3"/>
    </reaction>
</comment>
<keyword evidence="9" id="KW-1133">Transmembrane helix</keyword>
<keyword evidence="5" id="KW-0418">Kinase</keyword>
<organism evidence="11 12">
    <name type="scientific">Alteromonas mediterranea</name>
    <dbReference type="NCBI Taxonomy" id="314275"/>
    <lineage>
        <taxon>Bacteria</taxon>
        <taxon>Pseudomonadati</taxon>
        <taxon>Pseudomonadota</taxon>
        <taxon>Gammaproteobacteria</taxon>
        <taxon>Alteromonadales</taxon>
        <taxon>Alteromonadaceae</taxon>
        <taxon>Alteromonas/Salinimonas group</taxon>
        <taxon>Alteromonas</taxon>
    </lineage>
</organism>
<evidence type="ECO:0000313" key="11">
    <source>
        <dbReference type="EMBL" id="APD92401.1"/>
    </source>
</evidence>
<keyword evidence="3" id="KW-0808">Transferase</keyword>
<dbReference type="SUPFAM" id="SSF55874">
    <property type="entry name" value="ATPase domain of HSP90 chaperone/DNA topoisomerase II/histidine kinase"/>
    <property type="match status" value="1"/>
</dbReference>
<reference evidence="11 12" key="1">
    <citation type="submission" date="2016-11" db="EMBL/GenBank/DDBJ databases">
        <title>Networking in microbes: conjugative elements and plasmids in the genus Alteromonas.</title>
        <authorList>
            <person name="Lopez-Perez M."/>
            <person name="Ramon-Marco N."/>
            <person name="Rodriguez-Valera F."/>
        </authorList>
    </citation>
    <scope>NUCLEOTIDE SEQUENCE [LARGE SCALE GENOMIC DNA]</scope>
    <source>
        <strain evidence="11 12">CP48</strain>
        <plasmid evidence="12">pamcp48-600</plasmid>
    </source>
</reference>
<feature type="transmembrane region" description="Helical" evidence="9">
    <location>
        <begin position="153"/>
        <end position="171"/>
    </location>
</feature>
<evidence type="ECO:0000256" key="8">
    <source>
        <dbReference type="SAM" id="Coils"/>
    </source>
</evidence>
<dbReference type="InterPro" id="IPR003594">
    <property type="entry name" value="HATPase_dom"/>
</dbReference>
<dbReference type="Proteomes" id="UP000182101">
    <property type="component" value="Plasmid pAMCP48-600"/>
</dbReference>
<keyword evidence="11" id="KW-0614">Plasmid</keyword>
<keyword evidence="8" id="KW-0175">Coiled coil</keyword>
<dbReference type="EC" id="2.7.13.3" evidence="2"/>
<feature type="transmembrane region" description="Helical" evidence="9">
    <location>
        <begin position="223"/>
        <end position="245"/>
    </location>
</feature>
<gene>
    <name evidence="11" type="ORF">BM524_21100</name>
</gene>
<keyword evidence="9" id="KW-0472">Membrane</keyword>
<feature type="coiled-coil region" evidence="8">
    <location>
        <begin position="503"/>
        <end position="534"/>
    </location>
</feature>
<dbReference type="InterPro" id="IPR005467">
    <property type="entry name" value="His_kinase_dom"/>
</dbReference>
<sequence length="686" mass="77385">MTSTSFLLLIFVNTGIALGLLFISTIKHQDSQIKARSGLLFSGFFVWSALYCVLLSYFSNYLIFGVVGEAVKNICLLLFVYYLSKGKINHSPGLFYITAMPALLMPLLLLFPIVPQWAVTLYSMAGISYCVGTLLFCERAFHVCTRSDGNRELHLLFGIAFIMAVEFFIYCDSLFSSKLTIEHIKWRMVCVLFALPLIYKGINNLKRTPLRFSLSRPLAFHGSIMVIVGSYLLAISLLSTLSSYFSYQWDHTSKTILFAGLAFPAAYILLSNRIRSEVRVWVNKHLFAGQFDYRRTWLELLDTFDPTLSSEDAVQCGLKAILNVLDHTRGAFFTYDHESGVAKSIGKVNMDVSEGSEVEIERILSQMNNSKEHWIVDINELKSTPSAYSMISSSATHLDSDSVLWLIPVTKNNTIVGAVAIGRENYTHWELSWETRDFLNALAQHLHRYYEAQTSQQKLNESAQILAFSQMSAFVTHDLKNVYAQLNMITKNAKLHQDNPEFVKDVFDDLNGMEKRMKKMLEQLTDKKRDHRKRETVTFSILPLIKGILDNPASKKLNIPPSITLPSENEIFVEGDAQRFENVLLHLVENAQQACAKKDFPDVSVICKCSQKNVIISVADNGVGMDENFIKERLFKPFDTTKGNSGMGLGVYDAKTFAEDHNGRLTVDSEVNKGTLISLIIPRSGI</sequence>
<dbReference type="PANTHER" id="PTHR43065">
    <property type="entry name" value="SENSOR HISTIDINE KINASE"/>
    <property type="match status" value="1"/>
</dbReference>
<dbReference type="GO" id="GO:0004673">
    <property type="term" value="F:protein histidine kinase activity"/>
    <property type="evidence" value="ECO:0007669"/>
    <property type="project" value="UniProtKB-EC"/>
</dbReference>
<evidence type="ECO:0000256" key="4">
    <source>
        <dbReference type="ARBA" id="ARBA00022741"/>
    </source>
</evidence>
<dbReference type="InterPro" id="IPR014265">
    <property type="entry name" value="XrtA/PrsK"/>
</dbReference>
<dbReference type="GO" id="GO:0000160">
    <property type="term" value="P:phosphorelay signal transduction system"/>
    <property type="evidence" value="ECO:0007669"/>
    <property type="project" value="UniProtKB-KW"/>
</dbReference>
<feature type="domain" description="Histidine kinase" evidence="10">
    <location>
        <begin position="474"/>
        <end position="685"/>
    </location>
</feature>
<evidence type="ECO:0000259" key="10">
    <source>
        <dbReference type="PROSITE" id="PS50109"/>
    </source>
</evidence>
<evidence type="ECO:0000313" key="12">
    <source>
        <dbReference type="Proteomes" id="UP000182101"/>
    </source>
</evidence>
<dbReference type="SMART" id="SM00387">
    <property type="entry name" value="HATPase_c"/>
    <property type="match status" value="1"/>
</dbReference>
<dbReference type="PRINTS" id="PR00344">
    <property type="entry name" value="BCTRLSENSOR"/>
</dbReference>